<evidence type="ECO:0000313" key="1">
    <source>
        <dbReference type="EMBL" id="AOJ10054.1"/>
    </source>
</evidence>
<proteinExistence type="predicted"/>
<gene>
    <name evidence="1" type="ORF">WS71_22675</name>
</gene>
<dbReference type="EMBL" id="CP013389">
    <property type="protein sequence ID" value="AOJ10054.1"/>
    <property type="molecule type" value="Genomic_DNA"/>
</dbReference>
<sequence length="309" mass="34248">MNITDLQSKVMLSSVTISTWVARRYDGKVTEEVEKSHRARGIGRFNKRLLPEHAPSYAEVLSIGNRIRSHYYSRTLKYDQLGVRLLPTMVYMELAERLRAMKDEFDLAVSIFLTNYLDLKEQARGEMNTLYNEADYPSLAELKGKFGVKLSVLPFPDASQFGVDLPNDVLTTLRTEIDEHAMASIQTANNDLVGRLYEAVSTMASRLYASGNVRLDVANHVRELCDLLPKLNFSNDAKLAHILTEATQHLAAHNGADLKESSVLRSQVASKATEIEGLMAVFMGGAPGAPLTDQIPDQSATRLSFLAAA</sequence>
<organism evidence="1 2">
    <name type="scientific">Burkholderia mayonis</name>
    <dbReference type="NCBI Taxonomy" id="1385591"/>
    <lineage>
        <taxon>Bacteria</taxon>
        <taxon>Pseudomonadati</taxon>
        <taxon>Pseudomonadota</taxon>
        <taxon>Betaproteobacteria</taxon>
        <taxon>Burkholderiales</taxon>
        <taxon>Burkholderiaceae</taxon>
        <taxon>Burkholderia</taxon>
        <taxon>pseudomallei group</taxon>
    </lineage>
</organism>
<accession>A0A1B4G2B0</accession>
<evidence type="ECO:0000313" key="2">
    <source>
        <dbReference type="Proteomes" id="UP000067711"/>
    </source>
</evidence>
<dbReference type="Proteomes" id="UP000067711">
    <property type="component" value="Chromosome 1"/>
</dbReference>
<protein>
    <recommendedName>
        <fullName evidence="3">DUF3150 domain-containing protein</fullName>
    </recommendedName>
</protein>
<name>A0A1B4G2B0_9BURK</name>
<dbReference type="RefSeq" id="WP_066493894.1">
    <property type="nucleotide sequence ID" value="NZ_CP013389.1"/>
</dbReference>
<reference evidence="1 2" key="1">
    <citation type="submission" date="2015-12" db="EMBL/GenBank/DDBJ databases">
        <title>Diversity of Burkholderia near neighbor genomes.</title>
        <authorList>
            <person name="Sahl J."/>
            <person name="Wagner D."/>
            <person name="Keim P."/>
        </authorList>
    </citation>
    <scope>NUCLEOTIDE SEQUENCE [LARGE SCALE GENOMIC DNA]</scope>
    <source>
        <strain evidence="1 2">BDU8</strain>
    </source>
</reference>
<dbReference type="AlphaFoldDB" id="A0A1B4G2B0"/>
<evidence type="ECO:0008006" key="3">
    <source>
        <dbReference type="Google" id="ProtNLM"/>
    </source>
</evidence>